<organism evidence="1 2">
    <name type="scientific">Zymobacter palmae</name>
    <dbReference type="NCBI Taxonomy" id="33074"/>
    <lineage>
        <taxon>Bacteria</taxon>
        <taxon>Pseudomonadati</taxon>
        <taxon>Pseudomonadota</taxon>
        <taxon>Gammaproteobacteria</taxon>
        <taxon>Oceanospirillales</taxon>
        <taxon>Halomonadaceae</taxon>
        <taxon>Zymobacter group</taxon>
        <taxon>Zymobacter</taxon>
    </lineage>
</organism>
<keyword evidence="2" id="KW-1185">Reference proteome</keyword>
<protein>
    <submittedName>
        <fullName evidence="1">Allophanate hydrolase subunit 2</fullName>
    </submittedName>
</protein>
<gene>
    <name evidence="1" type="ORF">ZBT109_2091</name>
</gene>
<dbReference type="EMBL" id="AP018933">
    <property type="protein sequence ID" value="BBG30835.1"/>
    <property type="molecule type" value="Genomic_DNA"/>
</dbReference>
<accession>A0A348HGT3</accession>
<name>A0A348HGT3_9GAMM</name>
<proteinExistence type="predicted"/>
<dbReference type="GO" id="GO:0016787">
    <property type="term" value="F:hydrolase activity"/>
    <property type="evidence" value="ECO:0007669"/>
    <property type="project" value="UniProtKB-KW"/>
</dbReference>
<dbReference type="Proteomes" id="UP000267342">
    <property type="component" value="Chromosome"/>
</dbReference>
<evidence type="ECO:0000313" key="2">
    <source>
        <dbReference type="Proteomes" id="UP000267342"/>
    </source>
</evidence>
<dbReference type="KEGG" id="zpl:ZBT109_2091"/>
<keyword evidence="1" id="KW-0378">Hydrolase</keyword>
<evidence type="ECO:0000313" key="1">
    <source>
        <dbReference type="EMBL" id="BBG30835.1"/>
    </source>
</evidence>
<reference evidence="1 2" key="1">
    <citation type="submission" date="2018-09" db="EMBL/GenBank/DDBJ databases">
        <title>Zymobacter palmae IAM14233 (=T109) whole genome analysis.</title>
        <authorList>
            <person name="Yanase H."/>
        </authorList>
    </citation>
    <scope>NUCLEOTIDE SEQUENCE [LARGE SCALE GENOMIC DNA]</scope>
    <source>
        <strain evidence="1 2">IAM14233</strain>
    </source>
</reference>
<sequence length="97" mass="10464">MPTSVSIKGVQCIAISSDKKASFDDEPAQYVFADRGGADETEHCQQDGDVHVQACLQCDTQQYDQPDSIDGQCIEGGNAVRQARADQYSVPIQQAGQ</sequence>
<dbReference type="AlphaFoldDB" id="A0A348HGT3"/>